<name>A0A501XHU7_9SPHN</name>
<gene>
    <name evidence="3" type="ORF">FJQ54_11940</name>
</gene>
<protein>
    <submittedName>
        <fullName evidence="3">DUF2157 domain-containing protein</fullName>
    </submittedName>
</protein>
<dbReference type="Pfam" id="PF09925">
    <property type="entry name" value="DUF2157"/>
    <property type="match status" value="1"/>
</dbReference>
<feature type="transmembrane region" description="Helical" evidence="1">
    <location>
        <begin position="88"/>
        <end position="110"/>
    </location>
</feature>
<reference evidence="3 4" key="1">
    <citation type="submission" date="2019-06" db="EMBL/GenBank/DDBJ databases">
        <authorList>
            <person name="Lee I."/>
            <person name="Jang G.I."/>
            <person name="Hwang C.Y."/>
        </authorList>
    </citation>
    <scope>NUCLEOTIDE SEQUENCE [LARGE SCALE GENOMIC DNA]</scope>
    <source>
        <strain evidence="3 4">PAMC 28131</strain>
    </source>
</reference>
<dbReference type="OrthoDB" id="7469499at2"/>
<keyword evidence="4" id="KW-1185">Reference proteome</keyword>
<feature type="transmembrane region" description="Helical" evidence="1">
    <location>
        <begin position="122"/>
        <end position="139"/>
    </location>
</feature>
<evidence type="ECO:0000259" key="2">
    <source>
        <dbReference type="Pfam" id="PF09925"/>
    </source>
</evidence>
<accession>A0A501XHU7</accession>
<evidence type="ECO:0000313" key="4">
    <source>
        <dbReference type="Proteomes" id="UP000319897"/>
    </source>
</evidence>
<evidence type="ECO:0000313" key="3">
    <source>
        <dbReference type="EMBL" id="TPE60116.1"/>
    </source>
</evidence>
<feature type="transmembrane region" description="Helical" evidence="1">
    <location>
        <begin position="316"/>
        <end position="335"/>
    </location>
</feature>
<feature type="domain" description="DUF2157" evidence="2">
    <location>
        <begin position="62"/>
        <end position="197"/>
    </location>
</feature>
<feature type="transmembrane region" description="Helical" evidence="1">
    <location>
        <begin position="290"/>
        <end position="309"/>
    </location>
</feature>
<comment type="caution">
    <text evidence="3">The sequence shown here is derived from an EMBL/GenBank/DDBJ whole genome shotgun (WGS) entry which is preliminary data.</text>
</comment>
<keyword evidence="1" id="KW-1133">Transmembrane helix</keyword>
<keyword evidence="1" id="KW-0812">Transmembrane</keyword>
<organism evidence="3 4">
    <name type="scientific">Sandaracinobacter neustonicus</name>
    <dbReference type="NCBI Taxonomy" id="1715348"/>
    <lineage>
        <taxon>Bacteria</taxon>
        <taxon>Pseudomonadati</taxon>
        <taxon>Pseudomonadota</taxon>
        <taxon>Alphaproteobacteria</taxon>
        <taxon>Sphingomonadales</taxon>
        <taxon>Sphingosinicellaceae</taxon>
        <taxon>Sandaracinobacter</taxon>
    </lineage>
</organism>
<feature type="transmembrane region" description="Helical" evidence="1">
    <location>
        <begin position="201"/>
        <end position="220"/>
    </location>
</feature>
<keyword evidence="1" id="KW-0472">Membrane</keyword>
<feature type="transmembrane region" description="Helical" evidence="1">
    <location>
        <begin position="226"/>
        <end position="245"/>
    </location>
</feature>
<feature type="transmembrane region" description="Helical" evidence="1">
    <location>
        <begin position="393"/>
        <end position="414"/>
    </location>
</feature>
<feature type="transmembrane region" description="Helical" evidence="1">
    <location>
        <begin position="176"/>
        <end position="194"/>
    </location>
</feature>
<sequence>MVVPCQVGISLIRKFCLSRRPRSRRGLHRPDVGSPSPALKALARPVPNGHLCPMSLESRLNDWVEAGLIDLATAERIRAHESANERPVLRWALAGLGLFAVVLGIILLISANWDRIPHGVKLAAHMALLLGAAAAHWHWKQQRKLWPAEGALFLFAGLVLAGIGLQSQVYQLTGPVWHALLLWLLLAGPALLLSGETRLTGTGFAGLALVGPAAMALDSIDKGGPWLIAQGTAMAVPALLIALSLSLRERGPGFRLALREAGIVSLLAGAGIVHFAWASNITGAQAADNAVRLIPAALACLGTLALGWNRPEIPRAILLPLLIGPPAAFALALAIPHPDGMASRLIGIAIYMALWSALARGAALSGWNSLFAVSIAAIALRIFIIYIELFGSLAATGGGLVIGGLLLVGLSWLWHRIVTRRQSA</sequence>
<dbReference type="InterPro" id="IPR018677">
    <property type="entry name" value="DUF2157"/>
</dbReference>
<proteinExistence type="predicted"/>
<feature type="transmembrane region" description="Helical" evidence="1">
    <location>
        <begin position="370"/>
        <end position="387"/>
    </location>
</feature>
<dbReference type="AlphaFoldDB" id="A0A501XHU7"/>
<dbReference type="Proteomes" id="UP000319897">
    <property type="component" value="Unassembled WGS sequence"/>
</dbReference>
<dbReference type="EMBL" id="VFSU01000028">
    <property type="protein sequence ID" value="TPE60116.1"/>
    <property type="molecule type" value="Genomic_DNA"/>
</dbReference>
<feature type="transmembrane region" description="Helical" evidence="1">
    <location>
        <begin position="257"/>
        <end position="278"/>
    </location>
</feature>
<evidence type="ECO:0000256" key="1">
    <source>
        <dbReference type="SAM" id="Phobius"/>
    </source>
</evidence>
<feature type="transmembrane region" description="Helical" evidence="1">
    <location>
        <begin position="341"/>
        <end position="358"/>
    </location>
</feature>
<feature type="transmembrane region" description="Helical" evidence="1">
    <location>
        <begin position="151"/>
        <end position="170"/>
    </location>
</feature>